<organism evidence="3 4">
    <name type="scientific">Rhizobium hainanense</name>
    <dbReference type="NCBI Taxonomy" id="52131"/>
    <lineage>
        <taxon>Bacteria</taxon>
        <taxon>Pseudomonadati</taxon>
        <taxon>Pseudomonadota</taxon>
        <taxon>Alphaproteobacteria</taxon>
        <taxon>Hyphomicrobiales</taxon>
        <taxon>Rhizobiaceae</taxon>
        <taxon>Rhizobium/Agrobacterium group</taxon>
        <taxon>Rhizobium</taxon>
    </lineage>
</organism>
<dbReference type="PANTHER" id="PTHR35174">
    <property type="entry name" value="BLL7171 PROTEIN-RELATED"/>
    <property type="match status" value="1"/>
</dbReference>
<proteinExistence type="inferred from homology"/>
<gene>
    <name evidence="3" type="ORF">GA0061100_102177</name>
</gene>
<evidence type="ECO:0000313" key="4">
    <source>
        <dbReference type="Proteomes" id="UP000186228"/>
    </source>
</evidence>
<keyword evidence="4" id="KW-1185">Reference proteome</keyword>
<sequence length="119" mass="13075">MKYLCQVWFDGTTLDVMTKEEKHKLDSDSLGYDRDLMASGNMIHAEALQSPRSAVTVRVRNGETAVTDGPFIETKEYLGGFILVEAKDLNDAIRIAAGIPLAKLGAIEVRPIYSFGPDV</sequence>
<reference evidence="4" key="1">
    <citation type="submission" date="2016-08" db="EMBL/GenBank/DDBJ databases">
        <authorList>
            <person name="Varghese N."/>
            <person name="Submissions Spin"/>
        </authorList>
    </citation>
    <scope>NUCLEOTIDE SEQUENCE [LARGE SCALE GENOMIC DNA]</scope>
    <source>
        <strain evidence="4">CCBAU 57015</strain>
    </source>
</reference>
<evidence type="ECO:0000259" key="2">
    <source>
        <dbReference type="Pfam" id="PF03795"/>
    </source>
</evidence>
<dbReference type="Proteomes" id="UP000186228">
    <property type="component" value="Unassembled WGS sequence"/>
</dbReference>
<dbReference type="InterPro" id="IPR011008">
    <property type="entry name" value="Dimeric_a/b-barrel"/>
</dbReference>
<comment type="similarity">
    <text evidence="1">Belongs to the YciI family.</text>
</comment>
<dbReference type="AlphaFoldDB" id="A0A1C3UGN1"/>
<feature type="domain" description="YCII-related" evidence="2">
    <location>
        <begin position="1"/>
        <end position="115"/>
    </location>
</feature>
<dbReference type="RefSeq" id="WP_075852085.1">
    <property type="nucleotide sequence ID" value="NZ_FMAC01000002.1"/>
</dbReference>
<dbReference type="Pfam" id="PF03795">
    <property type="entry name" value="YCII"/>
    <property type="match status" value="1"/>
</dbReference>
<dbReference type="PANTHER" id="PTHR35174:SF3">
    <property type="entry name" value="BLL7171 PROTEIN"/>
    <property type="match status" value="1"/>
</dbReference>
<name>A0A1C3UGN1_9HYPH</name>
<dbReference type="InterPro" id="IPR005545">
    <property type="entry name" value="YCII"/>
</dbReference>
<dbReference type="EMBL" id="FMAC01000002">
    <property type="protein sequence ID" value="SCB14604.1"/>
    <property type="molecule type" value="Genomic_DNA"/>
</dbReference>
<accession>A0A1C3UGN1</accession>
<protein>
    <submittedName>
        <fullName evidence="3">Uncharacterized conserved protein</fullName>
    </submittedName>
</protein>
<dbReference type="STRING" id="52131.GA0061100_102177"/>
<evidence type="ECO:0000313" key="3">
    <source>
        <dbReference type="EMBL" id="SCB14604.1"/>
    </source>
</evidence>
<dbReference type="Gene3D" id="3.30.70.1060">
    <property type="entry name" value="Dimeric alpha+beta barrel"/>
    <property type="match status" value="1"/>
</dbReference>
<dbReference type="OrthoDB" id="9807535at2"/>
<evidence type="ECO:0000256" key="1">
    <source>
        <dbReference type="ARBA" id="ARBA00007689"/>
    </source>
</evidence>
<dbReference type="SUPFAM" id="SSF54909">
    <property type="entry name" value="Dimeric alpha+beta barrel"/>
    <property type="match status" value="1"/>
</dbReference>